<dbReference type="RefSeq" id="WP_121157858.1">
    <property type="nucleotide sequence ID" value="NZ_RBKT01000001.1"/>
</dbReference>
<feature type="compositionally biased region" description="Gly residues" evidence="1">
    <location>
        <begin position="63"/>
        <end position="76"/>
    </location>
</feature>
<gene>
    <name evidence="2" type="ORF">BDK92_3758</name>
</gene>
<evidence type="ECO:0000313" key="3">
    <source>
        <dbReference type="Proteomes" id="UP000277671"/>
    </source>
</evidence>
<organism evidence="2 3">
    <name type="scientific">Micromonospora pisi</name>
    <dbReference type="NCBI Taxonomy" id="589240"/>
    <lineage>
        <taxon>Bacteria</taxon>
        <taxon>Bacillati</taxon>
        <taxon>Actinomycetota</taxon>
        <taxon>Actinomycetes</taxon>
        <taxon>Micromonosporales</taxon>
        <taxon>Micromonosporaceae</taxon>
        <taxon>Micromonospora</taxon>
    </lineage>
</organism>
<evidence type="ECO:0000313" key="2">
    <source>
        <dbReference type="EMBL" id="RKR89412.1"/>
    </source>
</evidence>
<feature type="compositionally biased region" description="Polar residues" evidence="1">
    <location>
        <begin position="35"/>
        <end position="51"/>
    </location>
</feature>
<feature type="region of interest" description="Disordered" evidence="1">
    <location>
        <begin position="1"/>
        <end position="85"/>
    </location>
</feature>
<comment type="caution">
    <text evidence="2">The sequence shown here is derived from an EMBL/GenBank/DDBJ whole genome shotgun (WGS) entry which is preliminary data.</text>
</comment>
<dbReference type="AlphaFoldDB" id="A0A495JM43"/>
<reference evidence="2 3" key="1">
    <citation type="submission" date="2018-10" db="EMBL/GenBank/DDBJ databases">
        <title>Sequencing the genomes of 1000 actinobacteria strains.</title>
        <authorList>
            <person name="Klenk H.-P."/>
        </authorList>
    </citation>
    <scope>NUCLEOTIDE SEQUENCE [LARGE SCALE GENOMIC DNA]</scope>
    <source>
        <strain evidence="2 3">DSM 45175</strain>
    </source>
</reference>
<dbReference type="Proteomes" id="UP000277671">
    <property type="component" value="Unassembled WGS sequence"/>
</dbReference>
<protein>
    <submittedName>
        <fullName evidence="2">Uncharacterized protein</fullName>
    </submittedName>
</protein>
<evidence type="ECO:0000256" key="1">
    <source>
        <dbReference type="SAM" id="MobiDB-lite"/>
    </source>
</evidence>
<keyword evidence="3" id="KW-1185">Reference proteome</keyword>
<sequence length="247" mass="26096">MPRYRSIYDPNPLPDPGNGSPETAEPAQAALSKSLVVNWSAPQPLHTVTPSTGGGSADDDLTGSGGKGDGKGGGGDDVNPLAGVPTGSQLKQQLRQSHGPDYESVRVRPEDLLEHEQRLLDSAKVLAQTFNALVVDSEAKLGADFWGTEEGVNQTQHRVPGQNPQQADIAGAIDNSPHYTYTPSALSTRKFLESLRMNQRTALQHVADTVTISGGYIELLNASADAYASGDQYSVFPDKSSVSKGQG</sequence>
<dbReference type="EMBL" id="RBKT01000001">
    <property type="protein sequence ID" value="RKR89412.1"/>
    <property type="molecule type" value="Genomic_DNA"/>
</dbReference>
<name>A0A495JM43_9ACTN</name>
<accession>A0A495JM43</accession>
<proteinExistence type="predicted"/>